<keyword evidence="7" id="KW-1185">Reference proteome</keyword>
<comment type="caution">
    <text evidence="6">The sequence shown here is derived from an EMBL/GenBank/DDBJ whole genome shotgun (WGS) entry which is preliminary data.</text>
</comment>
<gene>
    <name evidence="6" type="ORF">ITX44_34095</name>
</gene>
<keyword evidence="2" id="KW-0805">Transcription regulation</keyword>
<evidence type="ECO:0000256" key="4">
    <source>
        <dbReference type="ARBA" id="ARBA00023163"/>
    </source>
</evidence>
<dbReference type="PANTHER" id="PTHR30346">
    <property type="entry name" value="TRANSCRIPTIONAL DUAL REGULATOR HCAR-RELATED"/>
    <property type="match status" value="1"/>
</dbReference>
<evidence type="ECO:0000256" key="1">
    <source>
        <dbReference type="ARBA" id="ARBA00009437"/>
    </source>
</evidence>
<sequence length="294" mass="31797">MDTRRLALLCELSRLGTMRAVADSLHLTTSTVSQQIAALSKEVGRSLVEADGRGVRLTPAGRRLVEHGTRILEAVEAAQSDLDVGAEPSGTVRVAGYFTAIRDFLLPLLARLSTEHPRVRLLVREHEPAEALELLAADEVDLALTYDYNLAPAPVDRSMTAEPLWTARWGLAVPESLDVPAGDSAEVFSRCAGLDWIVNSRNTADETVIRTLSSMAGFTPRLSHQADSLDLVQHMIAAGLGVGMLPAGRTALPGVRFVPLNDPPVVLRAYAVARYGRFQWPPLALVRGLLLART</sequence>
<dbReference type="InterPro" id="IPR036388">
    <property type="entry name" value="WH-like_DNA-bd_sf"/>
</dbReference>
<proteinExistence type="inferred from homology"/>
<dbReference type="Pfam" id="PF00126">
    <property type="entry name" value="HTH_1"/>
    <property type="match status" value="1"/>
</dbReference>
<name>A0ABS2U4R1_9ACTN</name>
<dbReference type="PROSITE" id="PS50931">
    <property type="entry name" value="HTH_LYSR"/>
    <property type="match status" value="1"/>
</dbReference>
<accession>A0ABS2U4R1</accession>
<evidence type="ECO:0000256" key="3">
    <source>
        <dbReference type="ARBA" id="ARBA00023125"/>
    </source>
</evidence>
<comment type="similarity">
    <text evidence="1">Belongs to the LysR transcriptional regulatory family.</text>
</comment>
<dbReference type="SUPFAM" id="SSF46785">
    <property type="entry name" value="Winged helix' DNA-binding domain"/>
    <property type="match status" value="1"/>
</dbReference>
<dbReference type="InterPro" id="IPR000847">
    <property type="entry name" value="LysR_HTH_N"/>
</dbReference>
<evidence type="ECO:0000313" key="7">
    <source>
        <dbReference type="Proteomes" id="UP000749040"/>
    </source>
</evidence>
<dbReference type="Pfam" id="PF03466">
    <property type="entry name" value="LysR_substrate"/>
    <property type="match status" value="1"/>
</dbReference>
<dbReference type="Gene3D" id="1.10.10.10">
    <property type="entry name" value="Winged helix-like DNA-binding domain superfamily/Winged helix DNA-binding domain"/>
    <property type="match status" value="1"/>
</dbReference>
<dbReference type="PANTHER" id="PTHR30346:SF29">
    <property type="entry name" value="LYSR SUBSTRATE-BINDING"/>
    <property type="match status" value="1"/>
</dbReference>
<dbReference type="InterPro" id="IPR036390">
    <property type="entry name" value="WH_DNA-bd_sf"/>
</dbReference>
<reference evidence="6 7" key="1">
    <citation type="submission" date="2021-01" db="EMBL/GenBank/DDBJ databases">
        <title>Streptomyces acididurans sp. nov., isolated from a peat swamp forest soil.</title>
        <authorList>
            <person name="Chantavorakit T."/>
            <person name="Duangmal K."/>
        </authorList>
    </citation>
    <scope>NUCLEOTIDE SEQUENCE [LARGE SCALE GENOMIC DNA]</scope>
    <source>
        <strain evidence="6 7">KK5PA1</strain>
    </source>
</reference>
<keyword evidence="3" id="KW-0238">DNA-binding</keyword>
<dbReference type="EMBL" id="JADKYB010000026">
    <property type="protein sequence ID" value="MBM9509495.1"/>
    <property type="molecule type" value="Genomic_DNA"/>
</dbReference>
<evidence type="ECO:0000256" key="2">
    <source>
        <dbReference type="ARBA" id="ARBA00023015"/>
    </source>
</evidence>
<protein>
    <submittedName>
        <fullName evidence="6">LysR family transcriptional regulator</fullName>
    </submittedName>
</protein>
<evidence type="ECO:0000313" key="6">
    <source>
        <dbReference type="EMBL" id="MBM9509495.1"/>
    </source>
</evidence>
<organism evidence="6 7">
    <name type="scientific">Actinacidiphila acididurans</name>
    <dbReference type="NCBI Taxonomy" id="2784346"/>
    <lineage>
        <taxon>Bacteria</taxon>
        <taxon>Bacillati</taxon>
        <taxon>Actinomycetota</taxon>
        <taxon>Actinomycetes</taxon>
        <taxon>Kitasatosporales</taxon>
        <taxon>Streptomycetaceae</taxon>
        <taxon>Actinacidiphila</taxon>
    </lineage>
</organism>
<dbReference type="Gene3D" id="3.40.190.10">
    <property type="entry name" value="Periplasmic binding protein-like II"/>
    <property type="match status" value="2"/>
</dbReference>
<keyword evidence="4" id="KW-0804">Transcription</keyword>
<dbReference type="InterPro" id="IPR005119">
    <property type="entry name" value="LysR_subst-bd"/>
</dbReference>
<evidence type="ECO:0000259" key="5">
    <source>
        <dbReference type="PROSITE" id="PS50931"/>
    </source>
</evidence>
<dbReference type="Proteomes" id="UP000749040">
    <property type="component" value="Unassembled WGS sequence"/>
</dbReference>
<feature type="domain" description="HTH lysR-type" evidence="5">
    <location>
        <begin position="1"/>
        <end position="58"/>
    </location>
</feature>
<dbReference type="SUPFAM" id="SSF53850">
    <property type="entry name" value="Periplasmic binding protein-like II"/>
    <property type="match status" value="1"/>
</dbReference>